<keyword evidence="2" id="KW-0805">Transcription regulation</keyword>
<keyword evidence="6" id="KW-1185">Reference proteome</keyword>
<dbReference type="Gene3D" id="1.10.10.10">
    <property type="entry name" value="Winged helix-like DNA-binding domain superfamily/Winged helix DNA-binding domain"/>
    <property type="match status" value="1"/>
</dbReference>
<evidence type="ECO:0000256" key="2">
    <source>
        <dbReference type="ARBA" id="ARBA00023015"/>
    </source>
</evidence>
<gene>
    <name evidence="5" type="ORF">ACFYTH_32145</name>
</gene>
<name>A0ABW6NSB7_9NOCA</name>
<dbReference type="Gene3D" id="6.10.140.850">
    <property type="match status" value="1"/>
</dbReference>
<comment type="similarity">
    <text evidence="1">Belongs to the BlaI transcriptional regulatory family.</text>
</comment>
<keyword evidence="4" id="KW-0804">Transcription</keyword>
<dbReference type="SUPFAM" id="SSF46785">
    <property type="entry name" value="Winged helix' DNA-binding domain"/>
    <property type="match status" value="1"/>
</dbReference>
<evidence type="ECO:0000256" key="4">
    <source>
        <dbReference type="ARBA" id="ARBA00023163"/>
    </source>
</evidence>
<evidence type="ECO:0000256" key="3">
    <source>
        <dbReference type="ARBA" id="ARBA00023125"/>
    </source>
</evidence>
<dbReference type="InterPro" id="IPR036390">
    <property type="entry name" value="WH_DNA-bd_sf"/>
</dbReference>
<dbReference type="Pfam" id="PF03965">
    <property type="entry name" value="Penicillinase_R"/>
    <property type="match status" value="1"/>
</dbReference>
<evidence type="ECO:0000256" key="1">
    <source>
        <dbReference type="ARBA" id="ARBA00011046"/>
    </source>
</evidence>
<evidence type="ECO:0000313" key="5">
    <source>
        <dbReference type="EMBL" id="MFF0458037.1"/>
    </source>
</evidence>
<dbReference type="EMBL" id="JBIALX010000021">
    <property type="protein sequence ID" value="MFF0458037.1"/>
    <property type="molecule type" value="Genomic_DNA"/>
</dbReference>
<comment type="caution">
    <text evidence="5">The sequence shown here is derived from an EMBL/GenBank/DDBJ whole genome shotgun (WGS) entry which is preliminary data.</text>
</comment>
<dbReference type="PIRSF" id="PIRSF019455">
    <property type="entry name" value="CopR_AtkY"/>
    <property type="match status" value="1"/>
</dbReference>
<dbReference type="InterPro" id="IPR036388">
    <property type="entry name" value="WH-like_DNA-bd_sf"/>
</dbReference>
<sequence length="132" mass="15244">MAHRFGDLEAVVMDRIWSAPGTITVRTVFEDLLRSREIAYTTVMTTMDNLHRKGWLEREREGKAYRYRARLSREQYSAQLMREALGGGRSDLVLAHFVEQISDDDTAALRKLLRRAKTRNAHPRQPGTEVAE</sequence>
<dbReference type="InterPro" id="IPR005650">
    <property type="entry name" value="BlaI_family"/>
</dbReference>
<evidence type="ECO:0000313" key="6">
    <source>
        <dbReference type="Proteomes" id="UP001601521"/>
    </source>
</evidence>
<organism evidence="5 6">
    <name type="scientific">Nocardia africana</name>
    <dbReference type="NCBI Taxonomy" id="134964"/>
    <lineage>
        <taxon>Bacteria</taxon>
        <taxon>Bacillati</taxon>
        <taxon>Actinomycetota</taxon>
        <taxon>Actinomycetes</taxon>
        <taxon>Mycobacteriales</taxon>
        <taxon>Nocardiaceae</taxon>
        <taxon>Nocardia</taxon>
    </lineage>
</organism>
<dbReference type="RefSeq" id="WP_387255451.1">
    <property type="nucleotide sequence ID" value="NZ_JBIALX010000021.1"/>
</dbReference>
<proteinExistence type="inferred from homology"/>
<reference evidence="5 6" key="1">
    <citation type="submission" date="2024-10" db="EMBL/GenBank/DDBJ databases">
        <title>The Natural Products Discovery Center: Release of the First 8490 Sequenced Strains for Exploring Actinobacteria Biosynthetic Diversity.</title>
        <authorList>
            <person name="Kalkreuter E."/>
            <person name="Kautsar S.A."/>
            <person name="Yang D."/>
            <person name="Bader C.D."/>
            <person name="Teijaro C.N."/>
            <person name="Fluegel L."/>
            <person name="Davis C.M."/>
            <person name="Simpson J.R."/>
            <person name="Lauterbach L."/>
            <person name="Steele A.D."/>
            <person name="Gui C."/>
            <person name="Meng S."/>
            <person name="Li G."/>
            <person name="Viehrig K."/>
            <person name="Ye F."/>
            <person name="Su P."/>
            <person name="Kiefer A.F."/>
            <person name="Nichols A."/>
            <person name="Cepeda A.J."/>
            <person name="Yan W."/>
            <person name="Fan B."/>
            <person name="Jiang Y."/>
            <person name="Adhikari A."/>
            <person name="Zheng C.-J."/>
            <person name="Schuster L."/>
            <person name="Cowan T.M."/>
            <person name="Smanski M.J."/>
            <person name="Chevrette M.G."/>
            <person name="De Carvalho L.P.S."/>
            <person name="Shen B."/>
        </authorList>
    </citation>
    <scope>NUCLEOTIDE SEQUENCE [LARGE SCALE GENOMIC DNA]</scope>
    <source>
        <strain evidence="5 6">NPDC004550</strain>
    </source>
</reference>
<keyword evidence="3" id="KW-0238">DNA-binding</keyword>
<dbReference type="Proteomes" id="UP001601521">
    <property type="component" value="Unassembled WGS sequence"/>
</dbReference>
<accession>A0ABW6NSB7</accession>
<protein>
    <submittedName>
        <fullName evidence="5">BlaI/MecI/CopY family transcriptional regulator</fullName>
    </submittedName>
</protein>